<name>A0A7X0H7D9_9BACT</name>
<keyword evidence="1" id="KW-1133">Transmembrane helix</keyword>
<dbReference type="AlphaFoldDB" id="A0A7X0H7D9"/>
<keyword evidence="3" id="KW-1185">Reference proteome</keyword>
<organism evidence="2 3">
    <name type="scientific">Algisphaera agarilytica</name>
    <dbReference type="NCBI Taxonomy" id="1385975"/>
    <lineage>
        <taxon>Bacteria</taxon>
        <taxon>Pseudomonadati</taxon>
        <taxon>Planctomycetota</taxon>
        <taxon>Phycisphaerae</taxon>
        <taxon>Phycisphaerales</taxon>
        <taxon>Phycisphaeraceae</taxon>
        <taxon>Algisphaera</taxon>
    </lineage>
</organism>
<keyword evidence="1" id="KW-0472">Membrane</keyword>
<sequence length="176" mass="19186">MGLKKLIQENSAVVLVVSMLMLVLAGWRIMSQGSTELPDYKWMYDLNRQVLVQAPRSSISPLVMDSGVYEFKGMGEAGAVVDVGLYACGGTPKLKDGMSLESMGDKGVRIVFLSRHPDSVLPELEAKGYEAMPEPPVLYSDATGEEWVWEGSSQGEAIFGAISTLCDGERGRMILY</sequence>
<dbReference type="Proteomes" id="UP000541810">
    <property type="component" value="Unassembled WGS sequence"/>
</dbReference>
<gene>
    <name evidence="2" type="ORF">HNQ40_000981</name>
</gene>
<accession>A0A7X0H7D9</accession>
<dbReference type="EMBL" id="JACHGY010000001">
    <property type="protein sequence ID" value="MBB6429175.1"/>
    <property type="molecule type" value="Genomic_DNA"/>
</dbReference>
<keyword evidence="1" id="KW-0812">Transmembrane</keyword>
<evidence type="ECO:0000256" key="1">
    <source>
        <dbReference type="SAM" id="Phobius"/>
    </source>
</evidence>
<reference evidence="2 3" key="1">
    <citation type="submission" date="2020-08" db="EMBL/GenBank/DDBJ databases">
        <title>Genomic Encyclopedia of Type Strains, Phase IV (KMG-IV): sequencing the most valuable type-strain genomes for metagenomic binning, comparative biology and taxonomic classification.</title>
        <authorList>
            <person name="Goeker M."/>
        </authorList>
    </citation>
    <scope>NUCLEOTIDE SEQUENCE [LARGE SCALE GENOMIC DNA]</scope>
    <source>
        <strain evidence="2 3">DSM 103725</strain>
    </source>
</reference>
<proteinExistence type="predicted"/>
<feature type="transmembrane region" description="Helical" evidence="1">
    <location>
        <begin position="12"/>
        <end position="30"/>
    </location>
</feature>
<protein>
    <submittedName>
        <fullName evidence="2">Uncharacterized protein</fullName>
    </submittedName>
</protein>
<evidence type="ECO:0000313" key="3">
    <source>
        <dbReference type="Proteomes" id="UP000541810"/>
    </source>
</evidence>
<comment type="caution">
    <text evidence="2">The sequence shown here is derived from an EMBL/GenBank/DDBJ whole genome shotgun (WGS) entry which is preliminary data.</text>
</comment>
<evidence type="ECO:0000313" key="2">
    <source>
        <dbReference type="EMBL" id="MBB6429175.1"/>
    </source>
</evidence>